<dbReference type="GO" id="GO:0016491">
    <property type="term" value="F:oxidoreductase activity"/>
    <property type="evidence" value="ECO:0007669"/>
    <property type="project" value="UniProtKB-KW"/>
</dbReference>
<dbReference type="Pfam" id="PF00106">
    <property type="entry name" value="adh_short"/>
    <property type="match status" value="1"/>
</dbReference>
<evidence type="ECO:0000256" key="2">
    <source>
        <dbReference type="ARBA" id="ARBA00023002"/>
    </source>
</evidence>
<keyword evidence="4" id="KW-0812">Transmembrane</keyword>
<dbReference type="EMBL" id="HBKQ01052455">
    <property type="protein sequence ID" value="CAE2278174.1"/>
    <property type="molecule type" value="Transcribed_RNA"/>
</dbReference>
<dbReference type="PANTHER" id="PTHR24320:SF148">
    <property type="entry name" value="NAD(P)-BINDING ROSSMANN-FOLD SUPERFAMILY PROTEIN"/>
    <property type="match status" value="1"/>
</dbReference>
<name>A0A7S4JYM5_9STRA</name>
<keyword evidence="4" id="KW-1133">Transmembrane helix</keyword>
<evidence type="ECO:0008006" key="6">
    <source>
        <dbReference type="Google" id="ProtNLM"/>
    </source>
</evidence>
<comment type="similarity">
    <text evidence="1">Belongs to the short-chain dehydrogenases/reductases (SDR) family.</text>
</comment>
<evidence type="ECO:0000256" key="4">
    <source>
        <dbReference type="SAM" id="Phobius"/>
    </source>
</evidence>
<feature type="compositionally biased region" description="Basic and acidic residues" evidence="3">
    <location>
        <begin position="351"/>
        <end position="366"/>
    </location>
</feature>
<keyword evidence="2" id="KW-0560">Oxidoreductase</keyword>
<feature type="transmembrane region" description="Helical" evidence="4">
    <location>
        <begin position="64"/>
        <end position="84"/>
    </location>
</feature>
<sequence length="527" mass="56497">MGCDKARKGTRSSLCRKALVGSGGGECDPPEITTTLKGLTLRFPYLLFISSCGRTMASTFLSAFFVRLFVFVYLVVPTTVLLLFREPEIVDVTGEQLLLPSWALIAVCSFLLHRRYGWGTGVAPFLAALIGALKYRADGTVGGLWRPPPGTDLSGKVAVITGGNSGLGLALAKLMAELGARVVITCRSESKCRRAAEEIDAAAWRGKGGRTESGGARARVPLPGPAFCALLDLSSLRSARDAAKRIATDHRAIHFLFASAGSTPRYDLTEDGYEDGFGGMHLGHAAFALGLLPSLRRGGAEETGDDATDSFGSRPARVVMVSSAAGMSSACDHLRSGSGKDVSNAGFHPSFADDRDSGEGDLRGEITRGNGEMMPSLPAYGRAKLCNILFAVELNRRCRERGWPVVAHSLHTGPAASKSSSRGIGSMFMGIPGLPFVTSQIWMPLLWRSPEEGAQLLLFAALSDDPPSMREGGQYLNGVHRPLTREGWPSRMGCLERAEEKWADRLWSVSLRLLRESPARNVVKNSP</sequence>
<organism evidence="5">
    <name type="scientific">Odontella aurita</name>
    <dbReference type="NCBI Taxonomy" id="265563"/>
    <lineage>
        <taxon>Eukaryota</taxon>
        <taxon>Sar</taxon>
        <taxon>Stramenopiles</taxon>
        <taxon>Ochrophyta</taxon>
        <taxon>Bacillariophyta</taxon>
        <taxon>Mediophyceae</taxon>
        <taxon>Biddulphiophycidae</taxon>
        <taxon>Eupodiscales</taxon>
        <taxon>Odontellaceae</taxon>
        <taxon>Odontella</taxon>
    </lineage>
</organism>
<gene>
    <name evidence="5" type="ORF">OAUR00152_LOCUS36063</name>
</gene>
<dbReference type="SUPFAM" id="SSF51735">
    <property type="entry name" value="NAD(P)-binding Rossmann-fold domains"/>
    <property type="match status" value="1"/>
</dbReference>
<dbReference type="PRINTS" id="PR00081">
    <property type="entry name" value="GDHRDH"/>
</dbReference>
<keyword evidence="4" id="KW-0472">Membrane</keyword>
<evidence type="ECO:0000256" key="3">
    <source>
        <dbReference type="SAM" id="MobiDB-lite"/>
    </source>
</evidence>
<feature type="region of interest" description="Disordered" evidence="3">
    <location>
        <begin position="343"/>
        <end position="370"/>
    </location>
</feature>
<dbReference type="PANTHER" id="PTHR24320">
    <property type="entry name" value="RETINOL DEHYDROGENASE"/>
    <property type="match status" value="1"/>
</dbReference>
<dbReference type="InterPro" id="IPR036291">
    <property type="entry name" value="NAD(P)-bd_dom_sf"/>
</dbReference>
<dbReference type="InterPro" id="IPR002347">
    <property type="entry name" value="SDR_fam"/>
</dbReference>
<evidence type="ECO:0000256" key="1">
    <source>
        <dbReference type="ARBA" id="ARBA00006484"/>
    </source>
</evidence>
<proteinExistence type="inferred from homology"/>
<protein>
    <recommendedName>
        <fullName evidence="6">Protochlorophyllide reductase</fullName>
    </recommendedName>
</protein>
<reference evidence="5" key="1">
    <citation type="submission" date="2021-01" db="EMBL/GenBank/DDBJ databases">
        <authorList>
            <person name="Corre E."/>
            <person name="Pelletier E."/>
            <person name="Niang G."/>
            <person name="Scheremetjew M."/>
            <person name="Finn R."/>
            <person name="Kale V."/>
            <person name="Holt S."/>
            <person name="Cochrane G."/>
            <person name="Meng A."/>
            <person name="Brown T."/>
            <person name="Cohen L."/>
        </authorList>
    </citation>
    <scope>NUCLEOTIDE SEQUENCE</scope>
    <source>
        <strain evidence="5">Isolate 1302-5</strain>
    </source>
</reference>
<dbReference type="AlphaFoldDB" id="A0A7S4JYM5"/>
<evidence type="ECO:0000313" key="5">
    <source>
        <dbReference type="EMBL" id="CAE2278174.1"/>
    </source>
</evidence>
<dbReference type="Gene3D" id="3.40.50.720">
    <property type="entry name" value="NAD(P)-binding Rossmann-like Domain"/>
    <property type="match status" value="1"/>
</dbReference>
<accession>A0A7S4JYM5</accession>